<accession>A0A0M4F4V9</accession>
<sequence>KNFKMKKMTRARRISKKCSKIYDSTFKKICTGRYSRTIKLKYLDLLTLINYPYVIFQSDDAFLISFGKSHIYFKPEVKLDKHGEYINPANNRTIEKGVVVSCLPYRFRYTEDLVRECRTKQVLANF</sequence>
<feature type="non-terminal residue" evidence="1">
    <location>
        <position position="1"/>
    </location>
</feature>
<dbReference type="EMBL" id="CP012526">
    <property type="protein sequence ID" value="ALC46862.1"/>
    <property type="molecule type" value="Genomic_DNA"/>
</dbReference>
<dbReference type="OMA" id="INPANNR"/>
<evidence type="ECO:0000313" key="2">
    <source>
        <dbReference type="Proteomes" id="UP000494163"/>
    </source>
</evidence>
<keyword evidence="2" id="KW-1185">Reference proteome</keyword>
<evidence type="ECO:0000313" key="1">
    <source>
        <dbReference type="EMBL" id="ALC46862.1"/>
    </source>
</evidence>
<reference evidence="1 2" key="1">
    <citation type="submission" date="2015-08" db="EMBL/GenBank/DDBJ databases">
        <title>Ancestral chromatin configuration constrains chromatin evolution on differentiating sex chromosomes in Drosophila.</title>
        <authorList>
            <person name="Zhou Q."/>
            <person name="Bachtrog D."/>
        </authorList>
    </citation>
    <scope>NUCLEOTIDE SEQUENCE [LARGE SCALE GENOMIC DNA]</scope>
    <source>
        <tissue evidence="1">Whole larvae</tissue>
    </source>
</reference>
<name>A0A0M4F4V9_DROBS</name>
<dbReference type="AlphaFoldDB" id="A0A0M4F4V9"/>
<gene>
    <name evidence="1" type="ORF">Dbus_chr3Rg1612</name>
</gene>
<dbReference type="Proteomes" id="UP000494163">
    <property type="component" value="Chromosome 3R"/>
</dbReference>
<feature type="non-terminal residue" evidence="1">
    <location>
        <position position="126"/>
    </location>
</feature>
<proteinExistence type="predicted"/>
<protein>
    <submittedName>
        <fullName evidence="1">CG43312</fullName>
    </submittedName>
</protein>
<organism evidence="1 2">
    <name type="scientific">Drosophila busckii</name>
    <name type="common">Fruit fly</name>
    <dbReference type="NCBI Taxonomy" id="30019"/>
    <lineage>
        <taxon>Eukaryota</taxon>
        <taxon>Metazoa</taxon>
        <taxon>Ecdysozoa</taxon>
        <taxon>Arthropoda</taxon>
        <taxon>Hexapoda</taxon>
        <taxon>Insecta</taxon>
        <taxon>Pterygota</taxon>
        <taxon>Neoptera</taxon>
        <taxon>Endopterygota</taxon>
        <taxon>Diptera</taxon>
        <taxon>Brachycera</taxon>
        <taxon>Muscomorpha</taxon>
        <taxon>Ephydroidea</taxon>
        <taxon>Drosophilidae</taxon>
        <taxon>Drosophila</taxon>
    </lineage>
</organism>